<proteinExistence type="inferred from homology"/>
<dbReference type="InterPro" id="IPR036390">
    <property type="entry name" value="WH_DNA-bd_sf"/>
</dbReference>
<accession>A0A9E2NU31</accession>
<reference evidence="3" key="1">
    <citation type="journal article" date="2021" name="PeerJ">
        <title>Extensive microbial diversity within the chicken gut microbiome revealed by metagenomics and culture.</title>
        <authorList>
            <person name="Gilroy R."/>
            <person name="Ravi A."/>
            <person name="Getino M."/>
            <person name="Pursley I."/>
            <person name="Horton D.L."/>
            <person name="Alikhan N.F."/>
            <person name="Baker D."/>
            <person name="Gharbi K."/>
            <person name="Hall N."/>
            <person name="Watson M."/>
            <person name="Adriaenssens E.M."/>
            <person name="Foster-Nyarko E."/>
            <person name="Jarju S."/>
            <person name="Secka A."/>
            <person name="Antonio M."/>
            <person name="Oren A."/>
            <person name="Chaudhuri R.R."/>
            <person name="La Ragione R."/>
            <person name="Hildebrand F."/>
            <person name="Pallen M.J."/>
        </authorList>
    </citation>
    <scope>NUCLEOTIDE SEQUENCE</scope>
    <source>
        <strain evidence="3">687</strain>
    </source>
</reference>
<dbReference type="GO" id="GO:0006351">
    <property type="term" value="P:DNA-templated transcription"/>
    <property type="evidence" value="ECO:0007669"/>
    <property type="project" value="TreeGrafter"/>
</dbReference>
<dbReference type="Proteomes" id="UP000824150">
    <property type="component" value="Unassembled WGS sequence"/>
</dbReference>
<evidence type="ECO:0000313" key="3">
    <source>
        <dbReference type="EMBL" id="MBU3826984.1"/>
    </source>
</evidence>
<keyword evidence="2" id="KW-0119">Carbohydrate metabolism</keyword>
<protein>
    <submittedName>
        <fullName evidence="3">ROK family protein</fullName>
    </submittedName>
</protein>
<dbReference type="Pfam" id="PF00480">
    <property type="entry name" value="ROK"/>
    <property type="match status" value="1"/>
</dbReference>
<name>A0A9E2NU31_9GAMM</name>
<sequence>MLQGLNNQKVLSFNQSLLLHNLYIHQKQSAAALAKTMGLSVTAVCRLAETLIAEDKVEYVKGDKPTRGRSSGLLTLKHHQGFIACLNVRPTAIDYLMTTEYGEIVEDIKFLPITLTTKEDLVATLKELIATLHSNYPKAPFKVAIAMHGQVDYQTGVSLFMPQAPWHSSLHLKYLLQKDLGIEVLVDNDCVMRALAQKWALLRSDSELPDLCVINIDYGVGSAFLVNGSIFRGPLYSSGQIGHTIVDPNGRICSCGRVGCLETIASAKSLQENINRQRRLLHMETALSFEELLSAYQQGDLMVMQAVDFAALNLGRAIYNFLNVININHIYLYGRMCEFGAPFLSRIREQALLNPFDDGSLIKSVATSIELGTLSEAEQLAGIGFLYAENTLLDLGLNG</sequence>
<dbReference type="InterPro" id="IPR036388">
    <property type="entry name" value="WH-like_DNA-bd_sf"/>
</dbReference>
<dbReference type="AlphaFoldDB" id="A0A9E2NU31"/>
<dbReference type="InterPro" id="IPR000600">
    <property type="entry name" value="ROK"/>
</dbReference>
<dbReference type="SUPFAM" id="SSF46785">
    <property type="entry name" value="Winged helix' DNA-binding domain"/>
    <property type="match status" value="1"/>
</dbReference>
<dbReference type="PROSITE" id="PS01125">
    <property type="entry name" value="ROK"/>
    <property type="match status" value="1"/>
</dbReference>
<dbReference type="InterPro" id="IPR043129">
    <property type="entry name" value="ATPase_NBD"/>
</dbReference>
<dbReference type="SUPFAM" id="SSF53067">
    <property type="entry name" value="Actin-like ATPase domain"/>
    <property type="match status" value="1"/>
</dbReference>
<dbReference type="GO" id="GO:0003677">
    <property type="term" value="F:DNA binding"/>
    <property type="evidence" value="ECO:0007669"/>
    <property type="project" value="TreeGrafter"/>
</dbReference>
<evidence type="ECO:0000313" key="4">
    <source>
        <dbReference type="Proteomes" id="UP000824150"/>
    </source>
</evidence>
<comment type="similarity">
    <text evidence="1">Belongs to the ROK (NagC/XylR) family.</text>
</comment>
<gene>
    <name evidence="3" type="ORF">IAA31_05790</name>
</gene>
<dbReference type="PANTHER" id="PTHR18964:SF149">
    <property type="entry name" value="BIFUNCTIONAL UDP-N-ACETYLGLUCOSAMINE 2-EPIMERASE_N-ACETYLMANNOSAMINE KINASE"/>
    <property type="match status" value="1"/>
</dbReference>
<organism evidence="3 4">
    <name type="scientific">Candidatus Anaerobiospirillum merdipullorum</name>
    <dbReference type="NCBI Taxonomy" id="2838450"/>
    <lineage>
        <taxon>Bacteria</taxon>
        <taxon>Pseudomonadati</taxon>
        <taxon>Pseudomonadota</taxon>
        <taxon>Gammaproteobacteria</taxon>
        <taxon>Aeromonadales</taxon>
        <taxon>Succinivibrionaceae</taxon>
        <taxon>Anaerobiospirillum</taxon>
    </lineage>
</organism>
<dbReference type="PANTHER" id="PTHR18964">
    <property type="entry name" value="ROK (REPRESSOR, ORF, KINASE) FAMILY"/>
    <property type="match status" value="1"/>
</dbReference>
<evidence type="ECO:0000256" key="2">
    <source>
        <dbReference type="ARBA" id="ARBA00023277"/>
    </source>
</evidence>
<reference evidence="3" key="2">
    <citation type="submission" date="2021-04" db="EMBL/GenBank/DDBJ databases">
        <authorList>
            <person name="Gilroy R."/>
        </authorList>
    </citation>
    <scope>NUCLEOTIDE SEQUENCE</scope>
    <source>
        <strain evidence="3">687</strain>
    </source>
</reference>
<comment type="caution">
    <text evidence="3">The sequence shown here is derived from an EMBL/GenBank/DDBJ whole genome shotgun (WGS) entry which is preliminary data.</text>
</comment>
<dbReference type="EMBL" id="JAHLFG010000062">
    <property type="protein sequence ID" value="MBU3826984.1"/>
    <property type="molecule type" value="Genomic_DNA"/>
</dbReference>
<dbReference type="Gene3D" id="1.10.10.10">
    <property type="entry name" value="Winged helix-like DNA-binding domain superfamily/Winged helix DNA-binding domain"/>
    <property type="match status" value="1"/>
</dbReference>
<evidence type="ECO:0000256" key="1">
    <source>
        <dbReference type="ARBA" id="ARBA00006479"/>
    </source>
</evidence>
<dbReference type="InterPro" id="IPR049874">
    <property type="entry name" value="ROK_cs"/>
</dbReference>
<dbReference type="Gene3D" id="3.30.420.40">
    <property type="match status" value="2"/>
</dbReference>